<dbReference type="InterPro" id="IPR029068">
    <property type="entry name" value="Glyas_Bleomycin-R_OHBP_Dase"/>
</dbReference>
<dbReference type="Gene3D" id="3.10.180.10">
    <property type="entry name" value="2,3-Dihydroxybiphenyl 1,2-Dioxygenase, domain 1"/>
    <property type="match status" value="1"/>
</dbReference>
<gene>
    <name evidence="2" type="ORF">SSIM_08595</name>
</gene>
<comment type="caution">
    <text evidence="2">The sequence shown here is derived from an EMBL/GenBank/DDBJ whole genome shotgun (WGS) entry which is preliminary data.</text>
</comment>
<dbReference type="PANTHER" id="PTHR36437">
    <property type="entry name" value="GLYOXALASE/BLEOMYCIN RESISTANCE PROTEIN/DIOXYGENASE"/>
    <property type="match status" value="1"/>
</dbReference>
<reference evidence="2 3" key="1">
    <citation type="journal article" date="2013" name="Genome Announc.">
        <title>Draft Genome Sequence of Staphylococcus simulans UMC-CNS-990, Isolated from a Case of Chronic Bovine Mastitis.</title>
        <authorList>
            <person name="Calcutt M.J."/>
            <person name="Foecking M.F."/>
            <person name="Hsieh H.Y."/>
            <person name="Perry J."/>
            <person name="Stewart G.C."/>
            <person name="Middleton J.R."/>
        </authorList>
    </citation>
    <scope>NUCLEOTIDE SEQUENCE [LARGE SCALE GENOMIC DNA]</scope>
    <source>
        <strain evidence="2 3">UMC-CNS-990</strain>
    </source>
</reference>
<dbReference type="InterPro" id="IPR004360">
    <property type="entry name" value="Glyas_Fos-R_dOase_dom"/>
</dbReference>
<dbReference type="Proteomes" id="UP000017131">
    <property type="component" value="Unassembled WGS sequence"/>
</dbReference>
<dbReference type="Pfam" id="PF00903">
    <property type="entry name" value="Glyoxalase"/>
    <property type="match status" value="1"/>
</dbReference>
<dbReference type="SUPFAM" id="SSF54593">
    <property type="entry name" value="Glyoxalase/Bleomycin resistance protein/Dihydroxybiphenyl dioxygenase"/>
    <property type="match status" value="1"/>
</dbReference>
<dbReference type="PANTHER" id="PTHR36437:SF2">
    <property type="entry name" value="GLYOXALASE_BLEOMYCIN RESISTANCE PROTEIN_DIOXYGENASE"/>
    <property type="match status" value="1"/>
</dbReference>
<feature type="domain" description="VOC" evidence="1">
    <location>
        <begin position="4"/>
        <end position="124"/>
    </location>
</feature>
<keyword evidence="3" id="KW-1185">Reference proteome</keyword>
<accession>A0ABN0PCQ6</accession>
<dbReference type="EMBL" id="AXDY01000006">
    <property type="protein sequence ID" value="ERS93333.1"/>
    <property type="molecule type" value="Genomic_DNA"/>
</dbReference>
<organism evidence="2 3">
    <name type="scientific">Staphylococcus simulans UMC-CNS-990</name>
    <dbReference type="NCBI Taxonomy" id="1405498"/>
    <lineage>
        <taxon>Bacteria</taxon>
        <taxon>Bacillati</taxon>
        <taxon>Bacillota</taxon>
        <taxon>Bacilli</taxon>
        <taxon>Bacillales</taxon>
        <taxon>Staphylococcaceae</taxon>
        <taxon>Staphylococcus</taxon>
    </lineage>
</organism>
<dbReference type="RefSeq" id="WP_023015784.1">
    <property type="nucleotide sequence ID" value="NZ_AXDY01000006.1"/>
</dbReference>
<sequence length="124" mass="14183">MIQRLDEVMLYVNDQETAKAFWTEKLGFTVSSDTEQHGMRTIVLRPSSDAQTAIVLHNKQKIQSLDLGISTETPSLMFATDDIEQLYQDYQDKDITVGDLVDMPQGRVFNFADDENNYFAVKQI</sequence>
<name>A0ABN0PCQ6_STASI</name>
<dbReference type="PROSITE" id="PS51819">
    <property type="entry name" value="VOC"/>
    <property type="match status" value="1"/>
</dbReference>
<proteinExistence type="predicted"/>
<evidence type="ECO:0000313" key="2">
    <source>
        <dbReference type="EMBL" id="ERS93333.1"/>
    </source>
</evidence>
<evidence type="ECO:0000259" key="1">
    <source>
        <dbReference type="PROSITE" id="PS51819"/>
    </source>
</evidence>
<evidence type="ECO:0000313" key="3">
    <source>
        <dbReference type="Proteomes" id="UP000017131"/>
    </source>
</evidence>
<protein>
    <recommendedName>
        <fullName evidence="1">VOC domain-containing protein</fullName>
    </recommendedName>
</protein>
<dbReference type="InterPro" id="IPR037523">
    <property type="entry name" value="VOC_core"/>
</dbReference>